<dbReference type="Pfam" id="PF08205">
    <property type="entry name" value="C2-set_2"/>
    <property type="match status" value="1"/>
</dbReference>
<dbReference type="InterPro" id="IPR013162">
    <property type="entry name" value="CD80_C2-set"/>
</dbReference>
<organism evidence="4 5">
    <name type="scientific">Lepeophtheirus salmonis</name>
    <name type="common">Salmon louse</name>
    <name type="synonym">Caligus salmonis</name>
    <dbReference type="NCBI Taxonomy" id="72036"/>
    <lineage>
        <taxon>Eukaryota</taxon>
        <taxon>Metazoa</taxon>
        <taxon>Ecdysozoa</taxon>
        <taxon>Arthropoda</taxon>
        <taxon>Crustacea</taxon>
        <taxon>Multicrustacea</taxon>
        <taxon>Hexanauplia</taxon>
        <taxon>Copepoda</taxon>
        <taxon>Siphonostomatoida</taxon>
        <taxon>Caligidae</taxon>
        <taxon>Lepeophtheirus</taxon>
    </lineage>
</organism>
<dbReference type="InterPro" id="IPR013783">
    <property type="entry name" value="Ig-like_fold"/>
</dbReference>
<dbReference type="InterPro" id="IPR007110">
    <property type="entry name" value="Ig-like_dom"/>
</dbReference>
<evidence type="ECO:0000256" key="1">
    <source>
        <dbReference type="ARBA" id="ARBA00022692"/>
    </source>
</evidence>
<proteinExistence type="predicted"/>
<dbReference type="FunFam" id="2.60.40.10:FF:000437">
    <property type="entry name" value="Beat-IIIc, isoform A"/>
    <property type="match status" value="1"/>
</dbReference>
<keyword evidence="1" id="KW-0812">Transmembrane</keyword>
<dbReference type="AlphaFoldDB" id="A0A7R8HBZ3"/>
<dbReference type="PANTHER" id="PTHR21261:SF15">
    <property type="entry name" value="BEATEN PATH IIIA, ISOFORM D-RELATED"/>
    <property type="match status" value="1"/>
</dbReference>
<sequence>MGFGKILFFFYLLHQNDEIEGVILNNVGVPSYAINGKDATLVCDYDLEGQALYSVKWYKNGLEIFRYLPSNNVPVTTYARPGVKVDTSRSDEFRITLRNLNLKSTGRYRCEVSTEAPTFATVSSYGDMIVVVIPSNGPKIHGGKVRYRPGDAVNVNCTSRKSKPAANLDWSINGEPANDSMLVHYPIHNTSHGLHTSTLGLSFKVLRDHFHNGDMKLKCTATIASIYWKSNERSAEGLKRKRNSAPFYSEEYNQGPDFFNLLNGQSSLWKSYIAPLIGLALLGSLFLV</sequence>
<dbReference type="EMBL" id="HG994586">
    <property type="protein sequence ID" value="CAF2998080.1"/>
    <property type="molecule type" value="Genomic_DNA"/>
</dbReference>
<reference evidence="4" key="1">
    <citation type="submission" date="2021-02" db="EMBL/GenBank/DDBJ databases">
        <authorList>
            <person name="Bekaert M."/>
        </authorList>
    </citation>
    <scope>NUCLEOTIDE SEQUENCE</scope>
    <source>
        <strain evidence="4">IoA-00</strain>
    </source>
</reference>
<accession>A0A7R8HBZ3</accession>
<protein>
    <submittedName>
        <fullName evidence="4">(salmon louse) hypothetical protein</fullName>
    </submittedName>
</protein>
<keyword evidence="3" id="KW-1015">Disulfide bond</keyword>
<dbReference type="SUPFAM" id="SSF48726">
    <property type="entry name" value="Immunoglobulin"/>
    <property type="match status" value="1"/>
</dbReference>
<dbReference type="Proteomes" id="UP000675881">
    <property type="component" value="Chromosome 7"/>
</dbReference>
<evidence type="ECO:0000313" key="4">
    <source>
        <dbReference type="EMBL" id="CAF2998080.1"/>
    </source>
</evidence>
<keyword evidence="2" id="KW-1133">Transmembrane helix</keyword>
<gene>
    <name evidence="4" type="ORF">LSAA_13202</name>
</gene>
<dbReference type="Gene3D" id="2.60.40.10">
    <property type="entry name" value="Immunoglobulins"/>
    <property type="match status" value="2"/>
</dbReference>
<keyword evidence="5" id="KW-1185">Reference proteome</keyword>
<dbReference type="Pfam" id="PF07686">
    <property type="entry name" value="V-set"/>
    <property type="match status" value="1"/>
</dbReference>
<evidence type="ECO:0000313" key="5">
    <source>
        <dbReference type="Proteomes" id="UP000675881"/>
    </source>
</evidence>
<evidence type="ECO:0000256" key="2">
    <source>
        <dbReference type="ARBA" id="ARBA00022989"/>
    </source>
</evidence>
<dbReference type="PANTHER" id="PTHR21261">
    <property type="entry name" value="BEAT PROTEIN"/>
    <property type="match status" value="1"/>
</dbReference>
<dbReference type="PROSITE" id="PS50835">
    <property type="entry name" value="IG_LIKE"/>
    <property type="match status" value="1"/>
</dbReference>
<dbReference type="InterPro" id="IPR036179">
    <property type="entry name" value="Ig-like_dom_sf"/>
</dbReference>
<name>A0A7R8HBZ3_LEPSM</name>
<dbReference type="OrthoDB" id="10015491at2759"/>
<dbReference type="InterPro" id="IPR013106">
    <property type="entry name" value="Ig_V-set"/>
</dbReference>
<keyword evidence="2" id="KW-0472">Membrane</keyword>
<evidence type="ECO:0000256" key="3">
    <source>
        <dbReference type="ARBA" id="ARBA00023157"/>
    </source>
</evidence>